<organism evidence="2 3">
    <name type="scientific">Syncephalastrum racemosum</name>
    <name type="common">Filamentous fungus</name>
    <dbReference type="NCBI Taxonomy" id="13706"/>
    <lineage>
        <taxon>Eukaryota</taxon>
        <taxon>Fungi</taxon>
        <taxon>Fungi incertae sedis</taxon>
        <taxon>Mucoromycota</taxon>
        <taxon>Mucoromycotina</taxon>
        <taxon>Mucoromycetes</taxon>
        <taxon>Mucorales</taxon>
        <taxon>Syncephalastraceae</taxon>
        <taxon>Syncephalastrum</taxon>
    </lineage>
</organism>
<accession>A0A1X2HTA7</accession>
<dbReference type="OrthoDB" id="6781668at2759"/>
<dbReference type="EMBL" id="MCGN01000001">
    <property type="protein sequence ID" value="ORZ02810.1"/>
    <property type="molecule type" value="Genomic_DNA"/>
</dbReference>
<dbReference type="Proteomes" id="UP000242180">
    <property type="component" value="Unassembled WGS sequence"/>
</dbReference>
<dbReference type="InterPro" id="IPR009057">
    <property type="entry name" value="Homeodomain-like_sf"/>
</dbReference>
<proteinExistence type="predicted"/>
<evidence type="ECO:0000313" key="2">
    <source>
        <dbReference type="EMBL" id="ORZ02810.1"/>
    </source>
</evidence>
<dbReference type="OMA" id="FMERYNE"/>
<dbReference type="PROSITE" id="PS50090">
    <property type="entry name" value="MYB_LIKE"/>
    <property type="match status" value="1"/>
</dbReference>
<keyword evidence="3" id="KW-1185">Reference proteome</keyword>
<dbReference type="AlphaFoldDB" id="A0A1X2HTA7"/>
<evidence type="ECO:0000259" key="1">
    <source>
        <dbReference type="PROSITE" id="PS50090"/>
    </source>
</evidence>
<dbReference type="STRING" id="13706.A0A1X2HTA7"/>
<evidence type="ECO:0000313" key="3">
    <source>
        <dbReference type="Proteomes" id="UP000242180"/>
    </source>
</evidence>
<gene>
    <name evidence="2" type="ORF">BCR43DRAFT_430037</name>
</gene>
<comment type="caution">
    <text evidence="2">The sequence shown here is derived from an EMBL/GenBank/DDBJ whole genome shotgun (WGS) entry which is preliminary data.</text>
</comment>
<sequence>MNSLSVTDAPEKEEEKPKIRLNAPVPTVKKTSKRIGEDVFTEASVKEWQLPRIKAWEGRHINPEGYYFRFVVPGEGQQNGGWSKAEHARFMERYNEWMSRNWKIGASWGLFSRGIPHRVGYQCMNYYRKLVGDGKIKDDSYEIVGGKLKQAHKERAPAGDIPTTEIGPEWQTEEVKEIERNVDQWLKQYHSRSGL</sequence>
<dbReference type="InterPro" id="IPR001005">
    <property type="entry name" value="SANT/Myb"/>
</dbReference>
<feature type="domain" description="Myb-like" evidence="1">
    <location>
        <begin position="74"/>
        <end position="131"/>
    </location>
</feature>
<protein>
    <recommendedName>
        <fullName evidence="1">Myb-like domain-containing protein</fullName>
    </recommendedName>
</protein>
<name>A0A1X2HTA7_SYNRA</name>
<reference evidence="2 3" key="1">
    <citation type="submission" date="2016-07" db="EMBL/GenBank/DDBJ databases">
        <title>Pervasive Adenine N6-methylation of Active Genes in Fungi.</title>
        <authorList>
            <consortium name="DOE Joint Genome Institute"/>
            <person name="Mondo S.J."/>
            <person name="Dannebaum R.O."/>
            <person name="Kuo R.C."/>
            <person name="Labutti K."/>
            <person name="Haridas S."/>
            <person name="Kuo A."/>
            <person name="Salamov A."/>
            <person name="Ahrendt S.R."/>
            <person name="Lipzen A."/>
            <person name="Sullivan W."/>
            <person name="Andreopoulos W.B."/>
            <person name="Clum A."/>
            <person name="Lindquist E."/>
            <person name="Daum C."/>
            <person name="Ramamoorthy G.K."/>
            <person name="Gryganskyi A."/>
            <person name="Culley D."/>
            <person name="Magnuson J.K."/>
            <person name="James T.Y."/>
            <person name="O'Malley M.A."/>
            <person name="Stajich J.E."/>
            <person name="Spatafora J.W."/>
            <person name="Visel A."/>
            <person name="Grigoriev I.V."/>
        </authorList>
    </citation>
    <scope>NUCLEOTIDE SEQUENCE [LARGE SCALE GENOMIC DNA]</scope>
    <source>
        <strain evidence="2 3">NRRL 2496</strain>
    </source>
</reference>
<dbReference type="SUPFAM" id="SSF46689">
    <property type="entry name" value="Homeodomain-like"/>
    <property type="match status" value="1"/>
</dbReference>
<dbReference type="InParanoid" id="A0A1X2HTA7"/>